<dbReference type="EMBL" id="BGZK01000519">
    <property type="protein sequence ID" value="GBP48224.1"/>
    <property type="molecule type" value="Genomic_DNA"/>
</dbReference>
<comment type="caution">
    <text evidence="1">The sequence shown here is derived from an EMBL/GenBank/DDBJ whole genome shotgun (WGS) entry which is preliminary data.</text>
</comment>
<sequence length="175" mass="19538">MTGKSNLTNGLIGITHKRIVQSTVCVFLNEPAPSLGERTRCASKILIASFLSLTAYLMSVPSGDQRIVNAKRLIKCLPETYTAFSSRRSNTDFCGRILHLDEASVHSTIKTMDFLDITSVKLLAVPIRSHMTYLFPKIKIKTIQEMTAFINEDALTVYVKAIEEVKQARATYAEH</sequence>
<protein>
    <recommendedName>
        <fullName evidence="3">DDE-1 domain-containing protein</fullName>
    </recommendedName>
</protein>
<dbReference type="AlphaFoldDB" id="A0A4C1WDH6"/>
<accession>A0A4C1WDH6</accession>
<dbReference type="GO" id="GO:0003676">
    <property type="term" value="F:nucleic acid binding"/>
    <property type="evidence" value="ECO:0007669"/>
    <property type="project" value="InterPro"/>
</dbReference>
<evidence type="ECO:0000313" key="1">
    <source>
        <dbReference type="EMBL" id="GBP48224.1"/>
    </source>
</evidence>
<name>A0A4C1WDH6_EUMVA</name>
<gene>
    <name evidence="1" type="ORF">EVAR_96813_1</name>
</gene>
<evidence type="ECO:0000313" key="2">
    <source>
        <dbReference type="Proteomes" id="UP000299102"/>
    </source>
</evidence>
<dbReference type="Proteomes" id="UP000299102">
    <property type="component" value="Unassembled WGS sequence"/>
</dbReference>
<reference evidence="1 2" key="1">
    <citation type="journal article" date="2019" name="Commun. Biol.">
        <title>The bagworm genome reveals a unique fibroin gene that provides high tensile strength.</title>
        <authorList>
            <person name="Kono N."/>
            <person name="Nakamura H."/>
            <person name="Ohtoshi R."/>
            <person name="Tomita M."/>
            <person name="Numata K."/>
            <person name="Arakawa K."/>
        </authorList>
    </citation>
    <scope>NUCLEOTIDE SEQUENCE [LARGE SCALE GENOMIC DNA]</scope>
</reference>
<keyword evidence="2" id="KW-1185">Reference proteome</keyword>
<organism evidence="1 2">
    <name type="scientific">Eumeta variegata</name>
    <name type="common">Bagworm moth</name>
    <name type="synonym">Eumeta japonica</name>
    <dbReference type="NCBI Taxonomy" id="151549"/>
    <lineage>
        <taxon>Eukaryota</taxon>
        <taxon>Metazoa</taxon>
        <taxon>Ecdysozoa</taxon>
        <taxon>Arthropoda</taxon>
        <taxon>Hexapoda</taxon>
        <taxon>Insecta</taxon>
        <taxon>Pterygota</taxon>
        <taxon>Neoptera</taxon>
        <taxon>Endopterygota</taxon>
        <taxon>Lepidoptera</taxon>
        <taxon>Glossata</taxon>
        <taxon>Ditrysia</taxon>
        <taxon>Tineoidea</taxon>
        <taxon>Psychidae</taxon>
        <taxon>Oiketicinae</taxon>
        <taxon>Eumeta</taxon>
    </lineage>
</organism>
<dbReference type="InterPro" id="IPR036397">
    <property type="entry name" value="RNaseH_sf"/>
</dbReference>
<proteinExistence type="predicted"/>
<evidence type="ECO:0008006" key="3">
    <source>
        <dbReference type="Google" id="ProtNLM"/>
    </source>
</evidence>
<dbReference type="Gene3D" id="3.30.420.10">
    <property type="entry name" value="Ribonuclease H-like superfamily/Ribonuclease H"/>
    <property type="match status" value="1"/>
</dbReference>